<feature type="signal peptide" evidence="1">
    <location>
        <begin position="1"/>
        <end position="17"/>
    </location>
</feature>
<name>A0A183DJF1_9BILA</name>
<dbReference type="WBParaSite" id="GPUH_0000885201-mRNA-1">
    <property type="protein sequence ID" value="GPUH_0000885201-mRNA-1"/>
    <property type="gene ID" value="GPUH_0000885201"/>
</dbReference>
<organism evidence="4">
    <name type="scientific">Gongylonema pulchrum</name>
    <dbReference type="NCBI Taxonomy" id="637853"/>
    <lineage>
        <taxon>Eukaryota</taxon>
        <taxon>Metazoa</taxon>
        <taxon>Ecdysozoa</taxon>
        <taxon>Nematoda</taxon>
        <taxon>Chromadorea</taxon>
        <taxon>Rhabditida</taxon>
        <taxon>Spirurina</taxon>
        <taxon>Spiruromorpha</taxon>
        <taxon>Spiruroidea</taxon>
        <taxon>Gongylonematidae</taxon>
        <taxon>Gongylonema</taxon>
    </lineage>
</organism>
<evidence type="ECO:0000256" key="1">
    <source>
        <dbReference type="SAM" id="SignalP"/>
    </source>
</evidence>
<dbReference type="AlphaFoldDB" id="A0A183DJF1"/>
<keyword evidence="3" id="KW-1185">Reference proteome</keyword>
<feature type="chain" id="PRO_5043138752" evidence="1">
    <location>
        <begin position="18"/>
        <end position="109"/>
    </location>
</feature>
<gene>
    <name evidence="2" type="ORF">GPUH_LOCUS8844</name>
</gene>
<reference evidence="2 3" key="2">
    <citation type="submission" date="2018-11" db="EMBL/GenBank/DDBJ databases">
        <authorList>
            <consortium name="Pathogen Informatics"/>
        </authorList>
    </citation>
    <scope>NUCLEOTIDE SEQUENCE [LARGE SCALE GENOMIC DNA]</scope>
</reference>
<dbReference type="EMBL" id="UYRT01026876">
    <property type="protein sequence ID" value="VDK65684.1"/>
    <property type="molecule type" value="Genomic_DNA"/>
</dbReference>
<accession>A0A183DJF1</accession>
<protein>
    <submittedName>
        <fullName evidence="4">Secreted protein</fullName>
    </submittedName>
</protein>
<sequence>MWLLGCAFAVAVVVTAGSFDGFKEVGMYQMIYIRCGKPLMLKIYNSRTVNALLNLPHMHLIDDVFIRNGKLTAFAVSLKLRVWEKYFSQISLKLKNLLIQDAQVLCGEN</sequence>
<reference evidence="4" key="1">
    <citation type="submission" date="2016-06" db="UniProtKB">
        <authorList>
            <consortium name="WormBaseParasite"/>
        </authorList>
    </citation>
    <scope>IDENTIFICATION</scope>
</reference>
<evidence type="ECO:0000313" key="2">
    <source>
        <dbReference type="EMBL" id="VDK65684.1"/>
    </source>
</evidence>
<evidence type="ECO:0000313" key="4">
    <source>
        <dbReference type="WBParaSite" id="GPUH_0000885201-mRNA-1"/>
    </source>
</evidence>
<evidence type="ECO:0000313" key="3">
    <source>
        <dbReference type="Proteomes" id="UP000271098"/>
    </source>
</evidence>
<dbReference type="Proteomes" id="UP000271098">
    <property type="component" value="Unassembled WGS sequence"/>
</dbReference>
<keyword evidence="1" id="KW-0732">Signal</keyword>
<proteinExistence type="predicted"/>